<reference evidence="2 3" key="1">
    <citation type="submission" date="2020-08" db="EMBL/GenBank/DDBJ databases">
        <title>A Genomic Blueprint of the Chicken Gut Microbiome.</title>
        <authorList>
            <person name="Gilroy R."/>
            <person name="Ravi A."/>
            <person name="Getino M."/>
            <person name="Pursley I."/>
            <person name="Horton D.L."/>
            <person name="Alikhan N.-F."/>
            <person name="Baker D."/>
            <person name="Gharbi K."/>
            <person name="Hall N."/>
            <person name="Watson M."/>
            <person name="Adriaenssens E.M."/>
            <person name="Foster-Nyarko E."/>
            <person name="Jarju S."/>
            <person name="Secka A."/>
            <person name="Antonio M."/>
            <person name="Oren A."/>
            <person name="Chaudhuri R."/>
            <person name="La Ragione R.M."/>
            <person name="Hildebrand F."/>
            <person name="Pallen M.J."/>
        </authorList>
    </citation>
    <scope>NUCLEOTIDE SEQUENCE [LARGE SCALE GENOMIC DNA]</scope>
    <source>
        <strain evidence="2 3">Sa3CVA3</strain>
    </source>
</reference>
<dbReference type="RefSeq" id="WP_191743975.1">
    <property type="nucleotide sequence ID" value="NZ_JACSQU010000002.1"/>
</dbReference>
<accession>A0ABR8R1A7</accession>
<organism evidence="2 3">
    <name type="scientific">Brevundimonas guildfordensis</name>
    <dbReference type="NCBI Taxonomy" id="2762241"/>
    <lineage>
        <taxon>Bacteria</taxon>
        <taxon>Pseudomonadati</taxon>
        <taxon>Pseudomonadota</taxon>
        <taxon>Alphaproteobacteria</taxon>
        <taxon>Caulobacterales</taxon>
        <taxon>Caulobacteraceae</taxon>
        <taxon>Brevundimonas</taxon>
    </lineage>
</organism>
<dbReference type="Proteomes" id="UP000638918">
    <property type="component" value="Unassembled WGS sequence"/>
</dbReference>
<feature type="domain" description="DUF4376" evidence="1">
    <location>
        <begin position="33"/>
        <end position="155"/>
    </location>
</feature>
<comment type="caution">
    <text evidence="2">The sequence shown here is derived from an EMBL/GenBank/DDBJ whole genome shotgun (WGS) entry which is preliminary data.</text>
</comment>
<keyword evidence="3" id="KW-1185">Reference proteome</keyword>
<dbReference type="Pfam" id="PF14301">
    <property type="entry name" value="DUF4376"/>
    <property type="match status" value="1"/>
</dbReference>
<evidence type="ECO:0000313" key="3">
    <source>
        <dbReference type="Proteomes" id="UP000638918"/>
    </source>
</evidence>
<proteinExistence type="predicted"/>
<name>A0ABR8R1A7_9CAUL</name>
<protein>
    <recommendedName>
        <fullName evidence="1">DUF4376 domain-containing protein</fullName>
    </recommendedName>
</protein>
<gene>
    <name evidence="2" type="ORF">H9656_09240</name>
</gene>
<evidence type="ECO:0000313" key="2">
    <source>
        <dbReference type="EMBL" id="MBD7941569.1"/>
    </source>
</evidence>
<sequence length="163" mass="17628">MQYPPDWPHDDLVALGLEWVEPEPPALTADDICRQIDAERDRRTALDFAYDFGETPAVDDSGGEIAAGERLLQMRPEDQRNWQALQGAALTAVVSGAPETVLPMRAEDNWNIQTTAAQVLQVLAAMTAHASALLLHGGALKSQVRAAADPASVDWMTGWPGDV</sequence>
<evidence type="ECO:0000259" key="1">
    <source>
        <dbReference type="Pfam" id="PF14301"/>
    </source>
</evidence>
<dbReference type="EMBL" id="JACSQU010000002">
    <property type="protein sequence ID" value="MBD7941569.1"/>
    <property type="molecule type" value="Genomic_DNA"/>
</dbReference>
<dbReference type="InterPro" id="IPR025484">
    <property type="entry name" value="DUF4376"/>
</dbReference>